<proteinExistence type="predicted"/>
<dbReference type="SUPFAM" id="SSF55874">
    <property type="entry name" value="ATPase domain of HSP90 chaperone/DNA topoisomerase II/histidine kinase"/>
    <property type="match status" value="1"/>
</dbReference>
<dbReference type="CDD" id="cd00075">
    <property type="entry name" value="HATPase"/>
    <property type="match status" value="1"/>
</dbReference>
<evidence type="ECO:0000259" key="10">
    <source>
        <dbReference type="PROSITE" id="PS50894"/>
    </source>
</evidence>
<dbReference type="Pfam" id="PF02518">
    <property type="entry name" value="HATPase_c"/>
    <property type="match status" value="1"/>
</dbReference>
<dbReference type="SUPFAM" id="SSF47226">
    <property type="entry name" value="Histidine-containing phosphotransfer domain, HPT domain"/>
    <property type="match status" value="1"/>
</dbReference>
<evidence type="ECO:0000256" key="3">
    <source>
        <dbReference type="ARBA" id="ARBA00022553"/>
    </source>
</evidence>
<feature type="domain" description="HPt" evidence="10">
    <location>
        <begin position="724"/>
        <end position="818"/>
    </location>
</feature>
<keyword evidence="7" id="KW-0812">Transmembrane</keyword>
<evidence type="ECO:0000256" key="2">
    <source>
        <dbReference type="ARBA" id="ARBA00012438"/>
    </source>
</evidence>
<dbReference type="SUPFAM" id="SSF47384">
    <property type="entry name" value="Homodimeric domain of signal transducing histidine kinase"/>
    <property type="match status" value="1"/>
</dbReference>
<dbReference type="InterPro" id="IPR003594">
    <property type="entry name" value="HATPase_dom"/>
</dbReference>
<dbReference type="Proteomes" id="UP000469385">
    <property type="component" value="Unassembled WGS sequence"/>
</dbReference>
<dbReference type="SMART" id="SM00448">
    <property type="entry name" value="REC"/>
    <property type="match status" value="2"/>
</dbReference>
<dbReference type="GO" id="GO:0005886">
    <property type="term" value="C:plasma membrane"/>
    <property type="evidence" value="ECO:0007669"/>
    <property type="project" value="UniProtKB-SubCell"/>
</dbReference>
<gene>
    <name evidence="11" type="ORF">GON04_14770</name>
</gene>
<feature type="domain" description="Response regulatory" evidence="9">
    <location>
        <begin position="437"/>
        <end position="555"/>
    </location>
</feature>
<accession>A0A6N8IUV5</accession>
<dbReference type="PROSITE" id="PS50109">
    <property type="entry name" value="HIS_KIN"/>
    <property type="match status" value="1"/>
</dbReference>
<evidence type="ECO:0000259" key="8">
    <source>
        <dbReference type="PROSITE" id="PS50109"/>
    </source>
</evidence>
<dbReference type="PROSITE" id="PS50110">
    <property type="entry name" value="RESPONSE_REGULATORY"/>
    <property type="match status" value="2"/>
</dbReference>
<dbReference type="InterPro" id="IPR005467">
    <property type="entry name" value="His_kinase_dom"/>
</dbReference>
<evidence type="ECO:0000256" key="4">
    <source>
        <dbReference type="ARBA" id="ARBA00023012"/>
    </source>
</evidence>
<evidence type="ECO:0000256" key="7">
    <source>
        <dbReference type="SAM" id="Phobius"/>
    </source>
</evidence>
<evidence type="ECO:0000256" key="6">
    <source>
        <dbReference type="PROSITE-ProRule" id="PRU00169"/>
    </source>
</evidence>
<comment type="catalytic activity">
    <reaction evidence="1">
        <text>ATP + protein L-histidine = ADP + protein N-phospho-L-histidine.</text>
        <dbReference type="EC" id="2.7.13.3"/>
    </reaction>
</comment>
<feature type="transmembrane region" description="Helical" evidence="7">
    <location>
        <begin position="126"/>
        <end position="143"/>
    </location>
</feature>
<dbReference type="CDD" id="cd17546">
    <property type="entry name" value="REC_hyHK_CKI1_RcsC-like"/>
    <property type="match status" value="2"/>
</dbReference>
<evidence type="ECO:0000256" key="1">
    <source>
        <dbReference type="ARBA" id="ARBA00000085"/>
    </source>
</evidence>
<feature type="transmembrane region" description="Helical" evidence="7">
    <location>
        <begin position="75"/>
        <end position="95"/>
    </location>
</feature>
<protein>
    <recommendedName>
        <fullName evidence="2">histidine kinase</fullName>
        <ecNumber evidence="2">2.7.13.3</ecNumber>
    </recommendedName>
</protein>
<dbReference type="InterPro" id="IPR003661">
    <property type="entry name" value="HisK_dim/P_dom"/>
</dbReference>
<feature type="modified residue" description="4-aspartylphosphate" evidence="6">
    <location>
        <position position="486"/>
    </location>
</feature>
<feature type="transmembrane region" description="Helical" evidence="7">
    <location>
        <begin position="21"/>
        <end position="39"/>
    </location>
</feature>
<dbReference type="Gene3D" id="3.40.50.2300">
    <property type="match status" value="2"/>
</dbReference>
<organism evidence="11 12">
    <name type="scientific">Ramlibacter pinisoli</name>
    <dbReference type="NCBI Taxonomy" id="2682844"/>
    <lineage>
        <taxon>Bacteria</taxon>
        <taxon>Pseudomonadati</taxon>
        <taxon>Pseudomonadota</taxon>
        <taxon>Betaproteobacteria</taxon>
        <taxon>Burkholderiales</taxon>
        <taxon>Comamonadaceae</taxon>
        <taxon>Ramlibacter</taxon>
    </lineage>
</organism>
<dbReference type="InterPro" id="IPR004358">
    <property type="entry name" value="Sig_transdc_His_kin-like_C"/>
</dbReference>
<dbReference type="SUPFAM" id="SSF52172">
    <property type="entry name" value="CheY-like"/>
    <property type="match status" value="2"/>
</dbReference>
<evidence type="ECO:0000256" key="5">
    <source>
        <dbReference type="PROSITE-ProRule" id="PRU00110"/>
    </source>
</evidence>
<dbReference type="Pfam" id="PF00072">
    <property type="entry name" value="Response_reg"/>
    <property type="match status" value="2"/>
</dbReference>
<dbReference type="PRINTS" id="PR00344">
    <property type="entry name" value="BCTRLSENSOR"/>
</dbReference>
<evidence type="ECO:0000313" key="11">
    <source>
        <dbReference type="EMBL" id="MVQ30721.1"/>
    </source>
</evidence>
<evidence type="ECO:0000259" key="9">
    <source>
        <dbReference type="PROSITE" id="PS50110"/>
    </source>
</evidence>
<dbReference type="InterPro" id="IPR008207">
    <property type="entry name" value="Sig_transdc_His_kin_Hpt_dom"/>
</dbReference>
<dbReference type="Gene3D" id="1.20.120.160">
    <property type="entry name" value="HPT domain"/>
    <property type="match status" value="1"/>
</dbReference>
<comment type="caution">
    <text evidence="11">The sequence shown here is derived from an EMBL/GenBank/DDBJ whole genome shotgun (WGS) entry which is preliminary data.</text>
</comment>
<keyword evidence="7" id="KW-0472">Membrane</keyword>
<dbReference type="GO" id="GO:0000155">
    <property type="term" value="F:phosphorelay sensor kinase activity"/>
    <property type="evidence" value="ECO:0007669"/>
    <property type="project" value="InterPro"/>
</dbReference>
<dbReference type="SMART" id="SM00387">
    <property type="entry name" value="HATPase_c"/>
    <property type="match status" value="1"/>
</dbReference>
<keyword evidence="7" id="KW-1133">Transmembrane helix</keyword>
<sequence>MANLYEHYRAYHAYGPPRLKYMGILGALTFSTFYFLRFTRPNPQPLDDIELRLGVLAAMVALGLQNYWPARWKRWYIPFSYAAMLYSLPFFTVYTGLERGGGVPAVSNGFIALCFLTLLTDWRNTFVMLIGGGGAALLLFQLGHPDAPIPPDLVAQLPAYVVIAIGANLFKFSTEQIETERKLRATQALAGSIAHELRYPLARIRNSLEGMQRVLPAPGAGGQLAPVAPADVEALYRHLAQGEQAIDRGLQVISMTLDEVSARPIDETGFSFLSAAEVVHKAVDEYSYDSEEARGRVRVQVHDDFQFRGDETAFLFVLFNLIKNALYYLGPYPGIRVDITVGGHLVRVRDNGPGMAPDVLAGLFEPFRTVGKSGGTGLGLSYCQRVMKAFGGEVRCDSVLGQFTEFSMSFPAIGENDREIYRAAVLEKARAALAGKRLLLVEDDAAQRMTTRHKLRPLDMVVDEAPDGQRALELMARHAYDLVLLDLHMPVLDGYQVALRVRQGQVPANRYVRIVAHTSEPAHMARVKTQRAGMDGFIGKPCAQLPLVQALQRALDDRRAGLPAALPLEARRVLLADDSAYNRRTVAAYLREAGATVHEVDHGMGVLEELDGDGSFDFVLMDLNMPGLDGLAAARTIRASGKPWASVPIVALTAHSDTSTLDAARQAGMDGFLTKPVEAAQLLDAIAQLLAGANPVHRPAAPAHPAPEAEGPLLNVARLDSYRRLGLLDELLADYLPEIRRLLDVLGQAVQDRELPRAQDALHSLLGMSGEAGALALYQRVRRIYVPVLEERRWPDVPDWLAQLRALAARTEDALREYGASAAPID</sequence>
<feature type="domain" description="Histidine kinase" evidence="8">
    <location>
        <begin position="192"/>
        <end position="414"/>
    </location>
</feature>
<keyword evidence="4" id="KW-0902">Two-component regulatory system</keyword>
<dbReference type="PROSITE" id="PS50894">
    <property type="entry name" value="HPT"/>
    <property type="match status" value="1"/>
</dbReference>
<name>A0A6N8IUV5_9BURK</name>
<feature type="transmembrane region" description="Helical" evidence="7">
    <location>
        <begin position="155"/>
        <end position="174"/>
    </location>
</feature>
<dbReference type="RefSeq" id="WP_198349301.1">
    <property type="nucleotide sequence ID" value="NZ_WSEL01000009.1"/>
</dbReference>
<feature type="transmembrane region" description="Helical" evidence="7">
    <location>
        <begin position="51"/>
        <end position="68"/>
    </location>
</feature>
<feature type="transmembrane region" description="Helical" evidence="7">
    <location>
        <begin position="101"/>
        <end position="119"/>
    </location>
</feature>
<dbReference type="Gene3D" id="1.10.287.130">
    <property type="match status" value="1"/>
</dbReference>
<keyword evidence="12" id="KW-1185">Reference proteome</keyword>
<dbReference type="CDD" id="cd00082">
    <property type="entry name" value="HisKA"/>
    <property type="match status" value="1"/>
</dbReference>
<keyword evidence="3 6" id="KW-0597">Phosphoprotein</keyword>
<dbReference type="InterPro" id="IPR036641">
    <property type="entry name" value="HPT_dom_sf"/>
</dbReference>
<dbReference type="EMBL" id="WSEL01000009">
    <property type="protein sequence ID" value="MVQ30721.1"/>
    <property type="molecule type" value="Genomic_DNA"/>
</dbReference>
<feature type="modified residue" description="Phosphohistidine" evidence="5">
    <location>
        <position position="763"/>
    </location>
</feature>
<dbReference type="InterPro" id="IPR011006">
    <property type="entry name" value="CheY-like_superfamily"/>
</dbReference>
<feature type="modified residue" description="4-aspartylphosphate" evidence="6">
    <location>
        <position position="622"/>
    </location>
</feature>
<evidence type="ECO:0000313" key="12">
    <source>
        <dbReference type="Proteomes" id="UP000469385"/>
    </source>
</evidence>
<dbReference type="InterPro" id="IPR036890">
    <property type="entry name" value="HATPase_C_sf"/>
</dbReference>
<dbReference type="Pfam" id="PF01627">
    <property type="entry name" value="Hpt"/>
    <property type="match status" value="1"/>
</dbReference>
<dbReference type="Gene3D" id="3.30.565.10">
    <property type="entry name" value="Histidine kinase-like ATPase, C-terminal domain"/>
    <property type="match status" value="1"/>
</dbReference>
<dbReference type="InterPro" id="IPR036097">
    <property type="entry name" value="HisK_dim/P_sf"/>
</dbReference>
<reference evidence="11 12" key="1">
    <citation type="submission" date="2019-12" db="EMBL/GenBank/DDBJ databases">
        <authorList>
            <person name="Huq M.A."/>
        </authorList>
    </citation>
    <scope>NUCLEOTIDE SEQUENCE [LARGE SCALE GENOMIC DNA]</scope>
    <source>
        <strain evidence="11 12">MAH-25</strain>
    </source>
</reference>
<dbReference type="GO" id="GO:0005524">
    <property type="term" value="F:ATP binding"/>
    <property type="evidence" value="ECO:0007669"/>
    <property type="project" value="UniProtKB-KW"/>
</dbReference>
<dbReference type="InterPro" id="IPR001789">
    <property type="entry name" value="Sig_transdc_resp-reg_receiver"/>
</dbReference>
<dbReference type="PANTHER" id="PTHR45339:SF3">
    <property type="entry name" value="HISTIDINE KINASE"/>
    <property type="match status" value="1"/>
</dbReference>
<dbReference type="EC" id="2.7.13.3" evidence="2"/>
<dbReference type="AlphaFoldDB" id="A0A6N8IUV5"/>
<feature type="domain" description="Response regulatory" evidence="9">
    <location>
        <begin position="572"/>
        <end position="690"/>
    </location>
</feature>
<dbReference type="PANTHER" id="PTHR45339">
    <property type="entry name" value="HYBRID SIGNAL TRANSDUCTION HISTIDINE KINASE J"/>
    <property type="match status" value="1"/>
</dbReference>